<protein>
    <recommendedName>
        <fullName evidence="9">Delta-like protein</fullName>
    </recommendedName>
</protein>
<comment type="function">
    <text evidence="9">Putative Notch ligand involved in the mediation of Notch signaling.</text>
</comment>
<comment type="subcellular location">
    <subcellularLocation>
        <location evidence="9">Membrane</location>
        <topology evidence="9">Single-pass type I membrane protein</topology>
    </subcellularLocation>
</comment>
<dbReference type="Gene3D" id="2.60.40.3510">
    <property type="match status" value="1"/>
</dbReference>
<keyword evidence="9 11" id="KW-0472">Membrane</keyword>
<evidence type="ECO:0000313" key="15">
    <source>
        <dbReference type="Proteomes" id="UP000030746"/>
    </source>
</evidence>
<evidence type="ECO:0000256" key="8">
    <source>
        <dbReference type="PROSITE-ProRule" id="PRU00377"/>
    </source>
</evidence>
<dbReference type="GO" id="GO:0016020">
    <property type="term" value="C:membrane"/>
    <property type="evidence" value="ECO:0007669"/>
    <property type="project" value="UniProtKB-SubCell"/>
</dbReference>
<feature type="domain" description="DSL" evidence="13">
    <location>
        <begin position="168"/>
        <end position="212"/>
    </location>
</feature>
<evidence type="ECO:0000256" key="2">
    <source>
        <dbReference type="ARBA" id="ARBA00022536"/>
    </source>
</evidence>
<evidence type="ECO:0000256" key="10">
    <source>
        <dbReference type="SAM" id="MobiDB-lite"/>
    </source>
</evidence>
<dbReference type="RefSeq" id="XP_009050441.1">
    <property type="nucleotide sequence ID" value="XM_009052193.1"/>
</dbReference>
<evidence type="ECO:0000256" key="4">
    <source>
        <dbReference type="ARBA" id="ARBA00022737"/>
    </source>
</evidence>
<dbReference type="STRING" id="225164.V4AV04"/>
<feature type="disulfide bond" evidence="8">
    <location>
        <begin position="183"/>
        <end position="195"/>
    </location>
</feature>
<reference evidence="14 15" key="1">
    <citation type="journal article" date="2013" name="Nature">
        <title>Insights into bilaterian evolution from three spiralian genomes.</title>
        <authorList>
            <person name="Simakov O."/>
            <person name="Marletaz F."/>
            <person name="Cho S.J."/>
            <person name="Edsinger-Gonzales E."/>
            <person name="Havlak P."/>
            <person name="Hellsten U."/>
            <person name="Kuo D.H."/>
            <person name="Larsson T."/>
            <person name="Lv J."/>
            <person name="Arendt D."/>
            <person name="Savage R."/>
            <person name="Osoegawa K."/>
            <person name="de Jong P."/>
            <person name="Grimwood J."/>
            <person name="Chapman J.A."/>
            <person name="Shapiro H."/>
            <person name="Aerts A."/>
            <person name="Otillar R.P."/>
            <person name="Terry A.Y."/>
            <person name="Boore J.L."/>
            <person name="Grigoriev I.V."/>
            <person name="Lindberg D.R."/>
            <person name="Seaver E.C."/>
            <person name="Weisblat D.A."/>
            <person name="Putnam N.H."/>
            <person name="Rokhsar D.S."/>
        </authorList>
    </citation>
    <scope>NUCLEOTIDE SEQUENCE [LARGE SCALE GENOMIC DNA]</scope>
</reference>
<dbReference type="Pfam" id="PF01414">
    <property type="entry name" value="DSL"/>
    <property type="match status" value="1"/>
</dbReference>
<evidence type="ECO:0000256" key="5">
    <source>
        <dbReference type="ARBA" id="ARBA00022989"/>
    </source>
</evidence>
<dbReference type="InterPro" id="IPR001774">
    <property type="entry name" value="DSL"/>
</dbReference>
<feature type="compositionally biased region" description="Polar residues" evidence="10">
    <location>
        <begin position="477"/>
        <end position="489"/>
    </location>
</feature>
<accession>V4AV04</accession>
<evidence type="ECO:0000256" key="12">
    <source>
        <dbReference type="SAM" id="SignalP"/>
    </source>
</evidence>
<organism evidence="14 15">
    <name type="scientific">Lottia gigantea</name>
    <name type="common">Giant owl limpet</name>
    <dbReference type="NCBI Taxonomy" id="225164"/>
    <lineage>
        <taxon>Eukaryota</taxon>
        <taxon>Metazoa</taxon>
        <taxon>Spiralia</taxon>
        <taxon>Lophotrochozoa</taxon>
        <taxon>Mollusca</taxon>
        <taxon>Gastropoda</taxon>
        <taxon>Patellogastropoda</taxon>
        <taxon>Lottioidea</taxon>
        <taxon>Lottiidae</taxon>
        <taxon>Lottia</taxon>
    </lineage>
</organism>
<keyword evidence="7" id="KW-0325">Glycoprotein</keyword>
<evidence type="ECO:0000259" key="13">
    <source>
        <dbReference type="PROSITE" id="PS51051"/>
    </source>
</evidence>
<evidence type="ECO:0000256" key="9">
    <source>
        <dbReference type="RuleBase" id="RU280815"/>
    </source>
</evidence>
<sequence>MEMLVSLVLTIFVTLIHKSNSSGQLEINVLSFRNPAGLNIDGSCCDGVNLVDEQCPTGSCDHAIEVCVSQIDGLNEKCKIFVGPPDTNDITFYDNNQFLYSFDRWQGGVLISVNITDLDSGKSDLVDYYNITLTKDTVASYLQLPTVENYNFTGSRYLNATSLQFSVSTYCDSYYYQDCSVRCIDNDECDGHYTCGSKGAKICNFGWRGTNCDQIIQGSQKDCSVYDTSIFEISKWISNFECYGANDELLLDITEVLQETKEIFGTITINTTETSVEGHYNPLGLQLSSTDFAIGTYLNLTFFDMSATKKNATHLDGVFRFRSSGDDHRCPLKLDRISGEDDIAPNRCDDKGTCVRYGAAKSQTYCCCYDGSQGKTCKSSVTTKPSFFTSITTMKTSTSATSQASTTETATSPASSTPIVTSLESTTLTTPESVTSSTTSESTQASSGVTSSGVTSSGVTSSGVTSSGVTSSGVTSPVMSSISTSPNFGETTDMSSSTDSSTTQTLESQSTEEITQPSPSAPSSSQTTMSSVSTSSTSEKAFETSITELGTDSTSTSSQSKITSIETTTNQPVTDAMTESTTTDMLETPESTMQPTTEIPKPFIPDKSYQLKLEAAPEELKDDDRNLEDVITEAYYEANIDVVEKRLIIANVTDKRDALGDDGVLIVEVTYTLVINSTTINTSTINQPTTAQWTFVLHRNYAISVYLGVDIWYLEYTYSFYALGRPPVIQQYNEMELEIFNVWELNSRLVNESYNITILTTEEYVGEMGEEVYRLYYIVTNINTSSMYHPSNTTAPSAVQLDASNIFTIYHGISTRYRFSYGVIFYDVIDQSELVELSTVSEKVWDGFTTLNVSVIPIRVERYMGKEGEYLMKFLYFVKRGSRLISPIQWKGPAPKNFKSWLEVIDINNRYLRVYTSDVHYRYAHHTGLYIEDRIDRKDWTVMKEQLEKTWSELVIGWNKNGFSIKIVATIDYTTNTSEMVQLLTYYIYRKGMIIDASLLDTHFSVTKELETRFKVMRTYGDQYIVITQRTFVELRTQYSFYVGGIISKTDFSYFEQSLISTWNLTKGYTESDLTVKITYIDERIDIKTEMTVSKIYYTLQYKLQLVDAYAVKISQNFTIHLESAFNVHTKYQKYMLYKQTVTNLITKRYSYSLYFTSKMTRLDFTTLQRRLYSVLKTYLGLSYEFEIIVANQEEYYTVFDKESFEMSSTRSTVWKINYFIKTSNLWVYPKFVKKIYQSDLKTSLQFEMINKKTSNIYLESRNELISYSYHFSLDFKEPIYYTDWLQIQISLETAWKKQTGMAVKISIQNVEQLVDVEGNIYYSMVYFIQHQQSWIYSLNWQTLDLTILKLDFLNVHGYKYEYFSIKEEWKLSYSFHIGSDLTVSSTDITTLKLILRETWCYSLATFISDCSKIEIFPVKQVSETSQSGIKGWDFRYFIKYEGNVIDVSTWPALNIHQFLQYYQSHSFVYKYKFFLNLNYLYRYFQFKIYLNTHVERTDYDKIKESILSSWLKQNTRFNSTTGLKVIIDSQKEKVDIHGESSWELGYHIEVNGNTLRPEATKPLKPSDLQIEIHNKTINGKYEISSTTSKTSSSLISTSSFAGLIVNSKIEREDKYKFQSALEMYFRNISNIGAESNVTVTIGPMKEVISANGHHAWELTYHVAVNGSSVSVEKLKQQIDYSYLQHFLQIKTKYGKTVSVSSSNTTQKKSMLFSVALSHKVTKINLENNIATQLTKVFKELNPEYENCSCLGVKIWNLQEQISATGESTWKVEYQVNVNGRPIDASLVTWPEWKLLNKYLKHKTSTGYEVNVVDTTNIDYRSTSLFHSLYFNSFIAQSTYTNIKTSLTASWSKTFEKLGIVGDLKFKFWRYSEWSSTLKKSVWKLDYEIMLNSTRLDITTVDIDKTSYNLLQQSISNIQSPSGVKYKLIDVSTFKLREYAMHFPLYFTTMVSQSGFVSIKEFIKKTWYDHWKEMNFNQTEVEIHEQKVMVDMEGKFVYQLVYFLTHNGEVVDSRLYGYQKILDYISTNLKLINPRGQYYKVLSKVSHLIREETLFNIVIHRPLTTSTKVQFLEFIKSAVSSNMTGQKLSIDVLQQEEVLTETSMSVWKVKFYIKSEGEYIVPATVDGLSAMDLYSAYLNTSLNLNFNVLQFKKDQLYSYKDRFVLFFKKNVSETHWSILTDALVSFWNNHTEYKDCNCVSIKIKGMQEVVDRNGITRFKLVYFLYKSNVLVSSQISVDVEFEVLQNVLVKKSTSYEMIKITETESTRIDSTFSIYLNRGIRFDHREVTEQAILDVLITKNENCCTNVEILRQMEFLTIKGKSLWQTVFKVTSLNVTVDVKRLESINATSLQETLHQNLLEYQIEDNTTMILDLRKSYSLYLTTPVRQTDLIHFQQAVYRYIRKSVSVNISVIVPQVTQVVDIEGSLYQKLSAFTTFNGVQAYPGQGGNLNITLIQQEINSMGIKGAKAEYTLIDREITEHDVHYSYSLEQFIDRPVKHKDLKTFQHVLELSWTRAIRAEWKFKIDFDIKIEIVRQEEYLDISGKSVYKLVYYLHKIRDNMTQGELPSNQLPKLPVDKIHLQVLIDVLVIGEYKLVKTTEIVQYSSLFTVFLKSPVLLPDIDIIQSNLQQQWSWYLKKEVSSVVIVSQEEVVDVSSRSSMWQVSYTVKSSSTIHIDSNYQEELNETDYRLALDVNYTDTGNSYKDLITSRPDSSTKIIRYKETYSVYFTQRIIETFYSKFETALISSWKLSRNETVNITIAGQQEVIAETGMTSFKLLYIVSKSEKQITLYNNELSYNELKNTIVISTAVGTNYKVMEVEESFKLEAAFQVYVSQAVYRVDRTLFKEAVKTELGRLMPDSKWTIAIREPEEYIGANGAVVTRIPYLVMQNSTVTFPDVTRAPTATSIVAHMSTQLKETFSVYDGKKLVKYNSCFTLSVKREVGFNIQTNEIEVILTRTWRSVTQEKDVVVSIESTENFVGDFGVKIDQILYTVTLDKIATEPSFDIKPNDTLVLHEINNVMKYRWSLYKGVNTYRLGVLFSLDVAYSSSLFFTIETKRLIEASLEDVWSTNNPTVCENCTVSVVSRKMKIGYNKTIAMDVQETVVAQLHYMVQSKGEYLKSYQTTAPTSELINTHLNQFELVVWTEQTFVARSVYFEGYSWNEKDEIYSAGLHEAWKQDSTTEINITLIDVTRYVDENWNKLTKVQYIVFVNGSDPVQAQLNNTDITAAFNKIGEEKSACSCKPLKHRKLFVKGSPGSVDHKSVGIAIRAAWMNVNHNSSSLHQLLKVKTKKENSRKKRAVSESTNQTKYIGDDGDEISPVDYTLSVNDQEPDPVFLNSPTEDDLDAAGVNGCNCSPRKAGSLRLDGDVEDSQFDDVKKAVYEAVVKANPDISAEDLEVDILNLSDGIKDSNNNELSEVNYAINRKDGGDIEDVNYPTSAHLDEALKNHGLALYEKRAPSDEEDDDWKVIVGAVFGAIAALIIVVVATYIIVQKRRKQRKMNLKKQERDVSNDIYDEENFSSAVAYSNQVYETQEAKIDFREPE</sequence>
<dbReference type="EMBL" id="KB201205">
    <property type="protein sequence ID" value="ESO98805.1"/>
    <property type="molecule type" value="Genomic_DNA"/>
</dbReference>
<keyword evidence="2 9" id="KW-0245">EGF-like domain</keyword>
<feature type="transmembrane region" description="Helical" evidence="11">
    <location>
        <begin position="3468"/>
        <end position="3491"/>
    </location>
</feature>
<dbReference type="PROSITE" id="PS51051">
    <property type="entry name" value="DSL"/>
    <property type="match status" value="1"/>
</dbReference>
<evidence type="ECO:0000256" key="3">
    <source>
        <dbReference type="ARBA" id="ARBA00022692"/>
    </source>
</evidence>
<evidence type="ECO:0000256" key="6">
    <source>
        <dbReference type="ARBA" id="ARBA00023157"/>
    </source>
</evidence>
<keyword evidence="3 9" id="KW-0812">Transmembrane</keyword>
<proteinExistence type="predicted"/>
<keyword evidence="1 9" id="KW-0217">Developmental protein</keyword>
<dbReference type="OMA" id="YIRRHRK"/>
<dbReference type="KEGG" id="lgi:LOTGIDRAFT_158756"/>
<keyword evidence="15" id="KW-1185">Reference proteome</keyword>
<feature type="signal peptide" evidence="12">
    <location>
        <begin position="1"/>
        <end position="21"/>
    </location>
</feature>
<gene>
    <name evidence="14" type="ORF">LOTGIDRAFT_158756</name>
</gene>
<evidence type="ECO:0000256" key="7">
    <source>
        <dbReference type="ARBA" id="ARBA00023180"/>
    </source>
</evidence>
<comment type="caution">
    <text evidence="8">Lacks conserved residue(s) required for the propagation of feature annotation.</text>
</comment>
<feature type="compositionally biased region" description="Low complexity" evidence="10">
    <location>
        <begin position="490"/>
        <end position="538"/>
    </location>
</feature>
<dbReference type="HOGENOM" id="CLU_224725_0_0_1"/>
<keyword evidence="4 9" id="KW-0677">Repeat</keyword>
<evidence type="ECO:0000313" key="14">
    <source>
        <dbReference type="EMBL" id="ESO98805.1"/>
    </source>
</evidence>
<keyword evidence="9 12" id="KW-0732">Signal</keyword>
<feature type="region of interest" description="Disordered" evidence="10">
    <location>
        <begin position="398"/>
        <end position="569"/>
    </location>
</feature>
<feature type="compositionally biased region" description="Low complexity" evidence="10">
    <location>
        <begin position="551"/>
        <end position="569"/>
    </location>
</feature>
<dbReference type="OrthoDB" id="6102290at2759"/>
<keyword evidence="5 9" id="KW-1133">Transmembrane helix</keyword>
<feature type="chain" id="PRO_5004717210" description="Delta-like protein" evidence="12">
    <location>
        <begin position="22"/>
        <end position="3543"/>
    </location>
</feature>
<dbReference type="GO" id="GO:0007219">
    <property type="term" value="P:Notch signaling pathway"/>
    <property type="evidence" value="ECO:0007669"/>
    <property type="project" value="InterPro"/>
</dbReference>
<name>V4AV04_LOTGI</name>
<evidence type="ECO:0000256" key="11">
    <source>
        <dbReference type="SAM" id="Phobius"/>
    </source>
</evidence>
<dbReference type="SMART" id="SM00051">
    <property type="entry name" value="DSL"/>
    <property type="match status" value="1"/>
</dbReference>
<dbReference type="Proteomes" id="UP000030746">
    <property type="component" value="Unassembled WGS sequence"/>
</dbReference>
<evidence type="ECO:0000256" key="1">
    <source>
        <dbReference type="ARBA" id="ARBA00022473"/>
    </source>
</evidence>
<dbReference type="CTD" id="20237865"/>
<dbReference type="GeneID" id="20237865"/>
<feature type="region of interest" description="Disordered" evidence="10">
    <location>
        <begin position="3292"/>
        <end position="3314"/>
    </location>
</feature>
<dbReference type="Pfam" id="PF07657">
    <property type="entry name" value="MNNL"/>
    <property type="match status" value="1"/>
</dbReference>
<feature type="compositionally biased region" description="Low complexity" evidence="10">
    <location>
        <begin position="398"/>
        <end position="476"/>
    </location>
</feature>
<feature type="disulfide bond" evidence="8">
    <location>
        <begin position="203"/>
        <end position="212"/>
    </location>
</feature>
<dbReference type="Gene3D" id="2.10.25.140">
    <property type="match status" value="1"/>
</dbReference>
<keyword evidence="6 8" id="KW-1015">Disulfide bond</keyword>
<dbReference type="InterPro" id="IPR011651">
    <property type="entry name" value="Notch_ligand_N"/>
</dbReference>